<dbReference type="Pfam" id="PF00097">
    <property type="entry name" value="zf-C3HC4"/>
    <property type="match status" value="1"/>
</dbReference>
<dbReference type="Gene3D" id="3.30.40.10">
    <property type="entry name" value="Zinc/RING finger domain, C3HC4 (zinc finger)"/>
    <property type="match status" value="3"/>
</dbReference>
<dbReference type="InterPro" id="IPR013083">
    <property type="entry name" value="Znf_RING/FYVE/PHD"/>
</dbReference>
<comment type="caution">
    <text evidence="8">The sequence shown here is derived from an EMBL/GenBank/DDBJ whole genome shotgun (WGS) entry which is preliminary data.</text>
</comment>
<keyword evidence="2 4" id="KW-0863">Zinc-finger</keyword>
<keyword evidence="3 4" id="KW-0862">Zinc</keyword>
<dbReference type="SMART" id="SM00184">
    <property type="entry name" value="RING"/>
    <property type="match status" value="1"/>
</dbReference>
<dbReference type="InterPro" id="IPR001841">
    <property type="entry name" value="Znf_RING"/>
</dbReference>
<sequence>AHGARARAARVKSRIRGGYDCEFVTPPPDVFQIECPICLQIPKEPCLISCPCGKEFCRECIERIKEDGKPCPLCNLSDFTFLRHHGSERYLKAQEVWCSHKKDGCKWTGKLGEYERHLNRNPSPENQLTGCQFVPIECEHGCGEWFQRHHIASHQKGACPKRPYSCEHCHEYESTFEDVTKNHYPQCVKYPVTCPNKCRDAPFERQNVNNHVKDECPLTEVDCPLHYAGCEVRLPRKDMPEHMTDTVTHLTLLATVTQSLLKENQELRQTTEDLKKENQELRQTTEVLKKEN</sequence>
<reference evidence="8" key="1">
    <citation type="submission" date="2023-03" db="EMBL/GenBank/DDBJ databases">
        <authorList>
            <person name="Steffen K."/>
            <person name="Cardenas P."/>
        </authorList>
    </citation>
    <scope>NUCLEOTIDE SEQUENCE</scope>
</reference>
<keyword evidence="9" id="KW-1185">Reference proteome</keyword>
<dbReference type="InterPro" id="IPR018957">
    <property type="entry name" value="Znf_C3HC4_RING-type"/>
</dbReference>
<dbReference type="SUPFAM" id="SSF57850">
    <property type="entry name" value="RING/U-box"/>
    <property type="match status" value="1"/>
</dbReference>
<protein>
    <submittedName>
        <fullName evidence="8">TNF receptor-associated factor 4</fullName>
    </submittedName>
</protein>
<evidence type="ECO:0000313" key="9">
    <source>
        <dbReference type="Proteomes" id="UP001174909"/>
    </source>
</evidence>
<dbReference type="PROSITE" id="PS50145">
    <property type="entry name" value="ZF_TRAF"/>
    <property type="match status" value="2"/>
</dbReference>
<keyword evidence="8" id="KW-0675">Receptor</keyword>
<feature type="domain" description="TRAF-type" evidence="7">
    <location>
        <begin position="183"/>
        <end position="239"/>
    </location>
</feature>
<evidence type="ECO:0000256" key="2">
    <source>
        <dbReference type="ARBA" id="ARBA00022771"/>
    </source>
</evidence>
<evidence type="ECO:0000259" key="6">
    <source>
        <dbReference type="PROSITE" id="PS50089"/>
    </source>
</evidence>
<keyword evidence="1 4" id="KW-0479">Metal-binding</keyword>
<evidence type="ECO:0000256" key="1">
    <source>
        <dbReference type="ARBA" id="ARBA00022723"/>
    </source>
</evidence>
<evidence type="ECO:0000256" key="4">
    <source>
        <dbReference type="PROSITE-ProRule" id="PRU00207"/>
    </source>
</evidence>
<feature type="non-terminal residue" evidence="8">
    <location>
        <position position="1"/>
    </location>
</feature>
<accession>A0AA35WCI7</accession>
<evidence type="ECO:0000256" key="5">
    <source>
        <dbReference type="SAM" id="Coils"/>
    </source>
</evidence>
<feature type="zinc finger region" description="TRAF-type" evidence="4">
    <location>
        <begin position="183"/>
        <end position="239"/>
    </location>
</feature>
<dbReference type="PROSITE" id="PS50089">
    <property type="entry name" value="ZF_RING_2"/>
    <property type="match status" value="1"/>
</dbReference>
<evidence type="ECO:0000313" key="8">
    <source>
        <dbReference type="EMBL" id="CAI8016373.1"/>
    </source>
</evidence>
<dbReference type="PANTHER" id="PTHR10131:SF94">
    <property type="entry name" value="TNF RECEPTOR-ASSOCIATED FACTOR 4"/>
    <property type="match status" value="1"/>
</dbReference>
<keyword evidence="5" id="KW-0175">Coiled coil</keyword>
<feature type="zinc finger region" description="TRAF-type" evidence="4">
    <location>
        <begin position="117"/>
        <end position="169"/>
    </location>
</feature>
<dbReference type="InterPro" id="IPR001293">
    <property type="entry name" value="Znf_TRAF"/>
</dbReference>
<organism evidence="8 9">
    <name type="scientific">Geodia barretti</name>
    <name type="common">Barrett's horny sponge</name>
    <dbReference type="NCBI Taxonomy" id="519541"/>
    <lineage>
        <taxon>Eukaryota</taxon>
        <taxon>Metazoa</taxon>
        <taxon>Porifera</taxon>
        <taxon>Demospongiae</taxon>
        <taxon>Heteroscleromorpha</taxon>
        <taxon>Tetractinellida</taxon>
        <taxon>Astrophorina</taxon>
        <taxon>Geodiidae</taxon>
        <taxon>Geodia</taxon>
    </lineage>
</organism>
<feature type="domain" description="RING-type" evidence="6">
    <location>
        <begin position="35"/>
        <end position="75"/>
    </location>
</feature>
<proteinExistence type="predicted"/>
<gene>
    <name evidence="8" type="ORF">GBAR_LOCUS10045</name>
</gene>
<feature type="domain" description="TRAF-type" evidence="7">
    <location>
        <begin position="117"/>
        <end position="169"/>
    </location>
</feature>
<dbReference type="Pfam" id="PF02176">
    <property type="entry name" value="zf-TRAF"/>
    <property type="match status" value="2"/>
</dbReference>
<dbReference type="PANTHER" id="PTHR10131">
    <property type="entry name" value="TNF RECEPTOR ASSOCIATED FACTOR"/>
    <property type="match status" value="1"/>
</dbReference>
<name>A0AA35WCI7_GEOBA</name>
<dbReference type="Proteomes" id="UP001174909">
    <property type="component" value="Unassembled WGS sequence"/>
</dbReference>
<dbReference type="GO" id="GO:0008270">
    <property type="term" value="F:zinc ion binding"/>
    <property type="evidence" value="ECO:0007669"/>
    <property type="project" value="UniProtKB-KW"/>
</dbReference>
<dbReference type="EMBL" id="CASHTH010001524">
    <property type="protein sequence ID" value="CAI8016373.1"/>
    <property type="molecule type" value="Genomic_DNA"/>
</dbReference>
<dbReference type="AlphaFoldDB" id="A0AA35WCI7"/>
<feature type="non-terminal residue" evidence="8">
    <location>
        <position position="292"/>
    </location>
</feature>
<evidence type="ECO:0000259" key="7">
    <source>
        <dbReference type="PROSITE" id="PS50145"/>
    </source>
</evidence>
<evidence type="ECO:0000256" key="3">
    <source>
        <dbReference type="ARBA" id="ARBA00022833"/>
    </source>
</evidence>
<feature type="coiled-coil region" evidence="5">
    <location>
        <begin position="257"/>
        <end position="291"/>
    </location>
</feature>